<keyword evidence="3" id="KW-1185">Reference proteome</keyword>
<gene>
    <name evidence="2" type="ORF">E8L03_00235</name>
</gene>
<dbReference type="EMBL" id="CP039543">
    <property type="protein sequence ID" value="QJT07435.1"/>
    <property type="molecule type" value="Genomic_DNA"/>
</dbReference>
<keyword evidence="1" id="KW-0472">Membrane</keyword>
<dbReference type="PANTHER" id="PTHR33133:SF1">
    <property type="entry name" value="EXPRESSED PROTEIN-RELATED"/>
    <property type="match status" value="1"/>
</dbReference>
<evidence type="ECO:0008006" key="4">
    <source>
        <dbReference type="Google" id="ProtNLM"/>
    </source>
</evidence>
<dbReference type="Proteomes" id="UP000503251">
    <property type="component" value="Chromosome"/>
</dbReference>
<name>A0ABX6NCZ9_9BACT</name>
<dbReference type="RefSeq" id="WP_171266230.1">
    <property type="nucleotide sequence ID" value="NZ_CP039543.1"/>
</dbReference>
<keyword evidence="1" id="KW-0812">Transmembrane</keyword>
<feature type="transmembrane region" description="Helical" evidence="1">
    <location>
        <begin position="223"/>
        <end position="244"/>
    </location>
</feature>
<feature type="transmembrane region" description="Helical" evidence="1">
    <location>
        <begin position="72"/>
        <end position="93"/>
    </location>
</feature>
<feature type="transmembrane region" description="Helical" evidence="1">
    <location>
        <begin position="29"/>
        <end position="52"/>
    </location>
</feature>
<reference evidence="2 3" key="1">
    <citation type="submission" date="2019-04" db="EMBL/GenBank/DDBJ databases">
        <title>Isolation and culture of sulfate reducing bacteria from the cold seep of the South China Sea.</title>
        <authorList>
            <person name="Sun C."/>
            <person name="Liu R."/>
        </authorList>
    </citation>
    <scope>NUCLEOTIDE SEQUENCE [LARGE SCALE GENOMIC DNA]</scope>
    <source>
        <strain evidence="2 3">CS1</strain>
    </source>
</reference>
<protein>
    <recommendedName>
        <fullName evidence="4">Membrane domain of glycerophosphoryl diester phosphodiesterase</fullName>
    </recommendedName>
</protein>
<sequence>MQYRVGEFGVGQLLDVAFNVFKDNYKSMLIVAVLAFLPVTIITVAVLLGGLLPMYKQLLMFNATGAMPDPTVMFATMAPFFAAVSVLGILWYLTTIISEGAITFVTASSYLDNPVAPREALRYCFSRWWALLKTALLIALIFIGILFVGGILVALAMGGISLIAGGLVGGLISFVLIVGLFLAAIMVFLRYFLALKIVILEGVAGREALGRSAFLMKGTYGRAFILLLLLGVVSNIIGTAANLIPFVPVAIVLSIALQVAIYVYTTSVWTMFYFSNRCKHENFDLVLLAEEAE</sequence>
<feature type="transmembrane region" description="Helical" evidence="1">
    <location>
        <begin position="135"/>
        <end position="157"/>
    </location>
</feature>
<feature type="transmembrane region" description="Helical" evidence="1">
    <location>
        <begin position="163"/>
        <end position="189"/>
    </location>
</feature>
<accession>A0ABX6NCZ9</accession>
<organism evidence="2 3">
    <name type="scientific">Oceanidesulfovibrio marinus</name>
    <dbReference type="NCBI Taxonomy" id="370038"/>
    <lineage>
        <taxon>Bacteria</taxon>
        <taxon>Pseudomonadati</taxon>
        <taxon>Thermodesulfobacteriota</taxon>
        <taxon>Desulfovibrionia</taxon>
        <taxon>Desulfovibrionales</taxon>
        <taxon>Desulfovibrionaceae</taxon>
        <taxon>Oceanidesulfovibrio</taxon>
    </lineage>
</organism>
<proteinExistence type="predicted"/>
<evidence type="ECO:0000313" key="2">
    <source>
        <dbReference type="EMBL" id="QJT07435.1"/>
    </source>
</evidence>
<evidence type="ECO:0000313" key="3">
    <source>
        <dbReference type="Proteomes" id="UP000503251"/>
    </source>
</evidence>
<keyword evidence="1" id="KW-1133">Transmembrane helix</keyword>
<feature type="transmembrane region" description="Helical" evidence="1">
    <location>
        <begin position="250"/>
        <end position="274"/>
    </location>
</feature>
<evidence type="ECO:0000256" key="1">
    <source>
        <dbReference type="SAM" id="Phobius"/>
    </source>
</evidence>
<dbReference type="PANTHER" id="PTHR33133">
    <property type="entry name" value="OS08G0107100 PROTEIN-RELATED"/>
    <property type="match status" value="1"/>
</dbReference>